<feature type="transmembrane region" description="Helical" evidence="1">
    <location>
        <begin position="6"/>
        <end position="25"/>
    </location>
</feature>
<gene>
    <name evidence="3" type="ORF">JOC47_002997</name>
</gene>
<protein>
    <recommendedName>
        <fullName evidence="2">KAP NTPase domain-containing protein</fullName>
    </recommendedName>
</protein>
<keyword evidence="4" id="KW-1185">Reference proteome</keyword>
<sequence>MENKKIFINVIIISILLSSIFFFNFEINIMQYTFFMGAFLILLFWNYNMPENLKIFDLFIIVSLGNFLSYIFINKIIYSEVEAENIFLISGSLLLSVLSIRSYLIYKFSEEDLNKNEKLFYKRQKDLKRLSSYLKMFDIIGVNAMWGAGKTFLVNKLKKRIKEDYEIIEIDILSCNFDEFQITLINEIEKVMDRNKIISMYSNKLKQLLANEGIISKVKNLIFVNNYSFSQTIKEFQAELNKIDKKIVIIYEDIDRISDKNMIKKIFSLSEKLSNENIKIIYQYHEQKLKEKGFSNAYLEKYIQFKMNLTNINFFEIVQLVFRENNFDEDVLMIDDFEFLKDYVQKNRNNTLQRVFGINKVVHFTITNVSIRRVKNFLDELYNIIDQEGYKDYKETVISFFFLKHFISTEYEKLNIEEGLLETFKFEVDSELYTITELIDLYNSNEFDEDSIEEIFNDEQNARKYSILKLFNYNYQIGNQIKTENNEEKRLKLIKEEGVDLLKARNSNEKKDRLIWNLLANGKSKYTDYEYVGNKFVKDVLNQSEEKQEKAYREFKDDLFHTDSIKDNKTIFKLKVPSFIELFKSFRVANVSFDDQINLIKFYFKAKGIEVISKEVLQTINYCNLKTNKEYIYVLNRINKLDIEGNLNSEDCFAKFLKKFIGALSRRGYINTMDYFMINNEKINEGYKNKVIDELKMIIKRINTLKSNTIDNLEFEELKSNLNVIVEFLNKMIDLINCKDQFKEEREDGVETRMESRYINQEEFDRLKKIKSKDEDEFKKKLRKSYINEKITPYEIKELLDCE</sequence>
<dbReference type="AlphaFoldDB" id="A0A939BQC0"/>
<evidence type="ECO:0000259" key="2">
    <source>
        <dbReference type="Pfam" id="PF07693"/>
    </source>
</evidence>
<feature type="transmembrane region" description="Helical" evidence="1">
    <location>
        <begin position="85"/>
        <end position="106"/>
    </location>
</feature>
<feature type="transmembrane region" description="Helical" evidence="1">
    <location>
        <begin position="32"/>
        <end position="49"/>
    </location>
</feature>
<organism evidence="3 4">
    <name type="scientific">Halanaerobacter jeridensis</name>
    <dbReference type="NCBI Taxonomy" id="706427"/>
    <lineage>
        <taxon>Bacteria</taxon>
        <taxon>Bacillati</taxon>
        <taxon>Bacillota</taxon>
        <taxon>Clostridia</taxon>
        <taxon>Halanaerobiales</taxon>
        <taxon>Halobacteroidaceae</taxon>
        <taxon>Halanaerobacter</taxon>
    </lineage>
</organism>
<dbReference type="Pfam" id="PF07693">
    <property type="entry name" value="KAP_NTPase"/>
    <property type="match status" value="1"/>
</dbReference>
<dbReference type="RefSeq" id="WP_204703140.1">
    <property type="nucleotide sequence ID" value="NZ_JAFBDQ010000027.1"/>
</dbReference>
<evidence type="ECO:0000313" key="4">
    <source>
        <dbReference type="Proteomes" id="UP000774000"/>
    </source>
</evidence>
<feature type="domain" description="KAP NTPase" evidence="2">
    <location>
        <begin position="139"/>
        <end position="312"/>
    </location>
</feature>
<dbReference type="InterPro" id="IPR027417">
    <property type="entry name" value="P-loop_NTPase"/>
</dbReference>
<evidence type="ECO:0000256" key="1">
    <source>
        <dbReference type="SAM" id="Phobius"/>
    </source>
</evidence>
<dbReference type="Proteomes" id="UP000774000">
    <property type="component" value="Unassembled WGS sequence"/>
</dbReference>
<dbReference type="EMBL" id="JAFBDQ010000027">
    <property type="protein sequence ID" value="MBM7558127.1"/>
    <property type="molecule type" value="Genomic_DNA"/>
</dbReference>
<keyword evidence="1" id="KW-1133">Transmembrane helix</keyword>
<dbReference type="SUPFAM" id="SSF52540">
    <property type="entry name" value="P-loop containing nucleoside triphosphate hydrolases"/>
    <property type="match status" value="1"/>
</dbReference>
<keyword evidence="1" id="KW-0472">Membrane</keyword>
<dbReference type="InterPro" id="IPR011646">
    <property type="entry name" value="KAP_P-loop"/>
</dbReference>
<proteinExistence type="predicted"/>
<dbReference type="Gene3D" id="3.40.50.300">
    <property type="entry name" value="P-loop containing nucleotide triphosphate hydrolases"/>
    <property type="match status" value="1"/>
</dbReference>
<evidence type="ECO:0000313" key="3">
    <source>
        <dbReference type="EMBL" id="MBM7558127.1"/>
    </source>
</evidence>
<feature type="transmembrane region" description="Helical" evidence="1">
    <location>
        <begin position="55"/>
        <end position="73"/>
    </location>
</feature>
<reference evidence="3" key="1">
    <citation type="submission" date="2021-01" db="EMBL/GenBank/DDBJ databases">
        <title>Genomic Encyclopedia of Type Strains, Phase IV (KMG-IV): sequencing the most valuable type-strain genomes for metagenomic binning, comparative biology and taxonomic classification.</title>
        <authorList>
            <person name="Goeker M."/>
        </authorList>
    </citation>
    <scope>NUCLEOTIDE SEQUENCE</scope>
    <source>
        <strain evidence="3">DSM 23230</strain>
    </source>
</reference>
<name>A0A939BQC0_9FIRM</name>
<comment type="caution">
    <text evidence="3">The sequence shown here is derived from an EMBL/GenBank/DDBJ whole genome shotgun (WGS) entry which is preliminary data.</text>
</comment>
<accession>A0A939BQC0</accession>
<keyword evidence="1" id="KW-0812">Transmembrane</keyword>